<dbReference type="Proteomes" id="UP001386955">
    <property type="component" value="Unassembled WGS sequence"/>
</dbReference>
<dbReference type="SUPFAM" id="SSF48371">
    <property type="entry name" value="ARM repeat"/>
    <property type="match status" value="1"/>
</dbReference>
<dbReference type="PANTHER" id="PTHR31355:SF8">
    <property type="entry name" value="TORTIFOLIA1-LIKE PROTEIN 3"/>
    <property type="match status" value="1"/>
</dbReference>
<sequence length="681" mass="75248">MSSNSQQLYRRRHTRFCLHLYSPQLNIHKTVPPIPLPRKTKQTNRRCCRKFHRLHHRNCKRSFAATITVITMSSSQQSIKQRVFACLTKLSDRDTQSLAAAELESIARNLDGNTVPAFLSCLYNTDASDKPPVRKQCVQLLGLLAETHGNMLAPYLSKILGCVVRRLRDADSSVRSACLSSAAALSRHVSKQPLNSFLKPLAEALFTEQDQNAQAGAALCLAAVINGAPDPDPARLAKLLPRFEKLLKRDGFKAKPAVMTLVGSVVNAGGASGLAPLRTLVPCLVEALGSDDWATRKAAAETLVVVANVEMEFLSEFKPECVRVFENRRFDKVKLVRDVMNQMLEVWKQVPDVSDEVSPPPKSQSSSKENASDGRNPAVSQTSCSPRSMMANLRKKSTPFSRFSPADSSSASNAKNISVSSSNKRMSSCVSQKLNHKNWDAQIAVADQGALQERDGIVLERSKVDKSRFSKPEMKRALLNKSSDDKIQKYGGSKAGSRVVPYQEESQDSVPVSIDTKDLHRNDKESEDLSMIRDQLHQIEKQQSSLLDLLQKFMGSSQNGMRSLETRVHGLELALDEISYDLALSSGRMTKSDAHGNTCCSLPGTEFLSSKFWRKTHGRYSISRFSRSGGTPALATMHYHGNRNAETKLTSQRFRPDGGFITNPLAEIHTDSRNFATSALA</sequence>
<protein>
    <recommendedName>
        <fullName evidence="2">TORTIFOLIA1/SINE1-2 N-terminal domain-containing protein</fullName>
    </recommendedName>
</protein>
<dbReference type="AlphaFoldDB" id="A0AAN9S4C6"/>
<evidence type="ECO:0000259" key="2">
    <source>
        <dbReference type="Pfam" id="PF24714"/>
    </source>
</evidence>
<dbReference type="GO" id="GO:0008017">
    <property type="term" value="F:microtubule binding"/>
    <property type="evidence" value="ECO:0007669"/>
    <property type="project" value="InterPro"/>
</dbReference>
<dbReference type="InterPro" id="IPR033337">
    <property type="entry name" value="TORTIFOLIA1/SINE1-2"/>
</dbReference>
<evidence type="ECO:0000313" key="3">
    <source>
        <dbReference type="EMBL" id="KAK7389012.1"/>
    </source>
</evidence>
<comment type="caution">
    <text evidence="3">The sequence shown here is derived from an EMBL/GenBank/DDBJ whole genome shotgun (WGS) entry which is preliminary data.</text>
</comment>
<evidence type="ECO:0000313" key="4">
    <source>
        <dbReference type="Proteomes" id="UP001386955"/>
    </source>
</evidence>
<dbReference type="GO" id="GO:0005874">
    <property type="term" value="C:microtubule"/>
    <property type="evidence" value="ECO:0007669"/>
    <property type="project" value="InterPro"/>
</dbReference>
<organism evidence="3 4">
    <name type="scientific">Psophocarpus tetragonolobus</name>
    <name type="common">Winged bean</name>
    <name type="synonym">Dolichos tetragonolobus</name>
    <dbReference type="NCBI Taxonomy" id="3891"/>
    <lineage>
        <taxon>Eukaryota</taxon>
        <taxon>Viridiplantae</taxon>
        <taxon>Streptophyta</taxon>
        <taxon>Embryophyta</taxon>
        <taxon>Tracheophyta</taxon>
        <taxon>Spermatophyta</taxon>
        <taxon>Magnoliopsida</taxon>
        <taxon>eudicotyledons</taxon>
        <taxon>Gunneridae</taxon>
        <taxon>Pentapetalae</taxon>
        <taxon>rosids</taxon>
        <taxon>fabids</taxon>
        <taxon>Fabales</taxon>
        <taxon>Fabaceae</taxon>
        <taxon>Papilionoideae</taxon>
        <taxon>50 kb inversion clade</taxon>
        <taxon>NPAAA clade</taxon>
        <taxon>indigoferoid/millettioid clade</taxon>
        <taxon>Phaseoleae</taxon>
        <taxon>Psophocarpus</taxon>
    </lineage>
</organism>
<proteinExistence type="predicted"/>
<feature type="region of interest" description="Disordered" evidence="1">
    <location>
        <begin position="487"/>
        <end position="510"/>
    </location>
</feature>
<name>A0AAN9S4C6_PSOTE</name>
<reference evidence="3 4" key="1">
    <citation type="submission" date="2024-01" db="EMBL/GenBank/DDBJ databases">
        <title>The genomes of 5 underutilized Papilionoideae crops provide insights into root nodulation and disease resistanc.</title>
        <authorList>
            <person name="Jiang F."/>
        </authorList>
    </citation>
    <scope>NUCLEOTIDE SEQUENCE [LARGE SCALE GENOMIC DNA]</scope>
    <source>
        <strain evidence="3">DUOXIRENSHENG_FW03</strain>
        <tissue evidence="3">Leaves</tissue>
    </source>
</reference>
<feature type="domain" description="TORTIFOLIA1/SINE1-2 N-terminal" evidence="2">
    <location>
        <begin position="78"/>
        <end position="349"/>
    </location>
</feature>
<dbReference type="InterPro" id="IPR016024">
    <property type="entry name" value="ARM-type_fold"/>
</dbReference>
<accession>A0AAN9S4C6</accession>
<dbReference type="EMBL" id="JAYMYS010000006">
    <property type="protein sequence ID" value="KAK7389012.1"/>
    <property type="molecule type" value="Genomic_DNA"/>
</dbReference>
<feature type="compositionally biased region" description="Low complexity" evidence="1">
    <location>
        <begin position="401"/>
        <end position="423"/>
    </location>
</feature>
<dbReference type="FunFam" id="1.25.10.10:FF:000464">
    <property type="entry name" value="TORTIFOLIA1-like protein 3 isoform A"/>
    <property type="match status" value="1"/>
</dbReference>
<evidence type="ECO:0000256" key="1">
    <source>
        <dbReference type="SAM" id="MobiDB-lite"/>
    </source>
</evidence>
<dbReference type="InterPro" id="IPR057600">
    <property type="entry name" value="TORTIFOLIA1/SINE1-2_N"/>
</dbReference>
<feature type="region of interest" description="Disordered" evidence="1">
    <location>
        <begin position="352"/>
        <end position="424"/>
    </location>
</feature>
<dbReference type="Pfam" id="PF24714">
    <property type="entry name" value="TOR1L1_N"/>
    <property type="match status" value="1"/>
</dbReference>
<gene>
    <name evidence="3" type="ORF">VNO78_23843</name>
</gene>
<dbReference type="PANTHER" id="PTHR31355">
    <property type="entry name" value="MICROTUBULE-ASSOCIATED PROTEIN TORTIFOLIA1"/>
    <property type="match status" value="1"/>
</dbReference>
<dbReference type="Gene3D" id="1.25.10.10">
    <property type="entry name" value="Leucine-rich Repeat Variant"/>
    <property type="match status" value="1"/>
</dbReference>
<keyword evidence="4" id="KW-1185">Reference proteome</keyword>
<dbReference type="InterPro" id="IPR011989">
    <property type="entry name" value="ARM-like"/>
</dbReference>